<dbReference type="Pfam" id="PF02129">
    <property type="entry name" value="Peptidase_S15"/>
    <property type="match status" value="1"/>
</dbReference>
<name>A0ABQ0LME0_MYCCL</name>
<dbReference type="InterPro" id="IPR000383">
    <property type="entry name" value="Xaa-Pro-like_dom"/>
</dbReference>
<reference evidence="3" key="1">
    <citation type="submission" date="2014-09" db="EMBL/GenBank/DDBJ databases">
        <title>Genome sequence of the luminous mushroom Mycena chlorophos for searching fungal bioluminescence genes.</title>
        <authorList>
            <person name="Tanaka Y."/>
            <person name="Kasuga D."/>
            <person name="Oba Y."/>
            <person name="Hase S."/>
            <person name="Sato K."/>
            <person name="Oba Y."/>
            <person name="Sakakibara Y."/>
        </authorList>
    </citation>
    <scope>NUCLEOTIDE SEQUENCE</scope>
</reference>
<proteinExistence type="predicted"/>
<organism evidence="3 4">
    <name type="scientific">Mycena chlorophos</name>
    <name type="common">Agaric fungus</name>
    <name type="synonym">Agaricus chlorophos</name>
    <dbReference type="NCBI Taxonomy" id="658473"/>
    <lineage>
        <taxon>Eukaryota</taxon>
        <taxon>Fungi</taxon>
        <taxon>Dikarya</taxon>
        <taxon>Basidiomycota</taxon>
        <taxon>Agaricomycotina</taxon>
        <taxon>Agaricomycetes</taxon>
        <taxon>Agaricomycetidae</taxon>
        <taxon>Agaricales</taxon>
        <taxon>Marasmiineae</taxon>
        <taxon>Mycenaceae</taxon>
        <taxon>Mycena</taxon>
    </lineage>
</organism>
<dbReference type="Gene3D" id="3.40.50.1820">
    <property type="entry name" value="alpha/beta hydrolase"/>
    <property type="match status" value="1"/>
</dbReference>
<protein>
    <recommendedName>
        <fullName evidence="2">Xaa-Pro dipeptidyl-peptidase-like domain-containing protein</fullName>
    </recommendedName>
</protein>
<dbReference type="EMBL" id="DF847675">
    <property type="protein sequence ID" value="GAT52278.1"/>
    <property type="molecule type" value="Genomic_DNA"/>
</dbReference>
<evidence type="ECO:0000313" key="4">
    <source>
        <dbReference type="Proteomes" id="UP000815677"/>
    </source>
</evidence>
<keyword evidence="4" id="KW-1185">Reference proteome</keyword>
<feature type="domain" description="Xaa-Pro dipeptidyl-peptidase-like" evidence="2">
    <location>
        <begin position="22"/>
        <end position="147"/>
    </location>
</feature>
<sequence>MATPTYHQSTVRIPSLTFPWTLEAWVYTPQNTGLHPVVVMANGLGCTKRLGLASYAAAFAEAGYACVVFDYRRWGGSDGTPRNCVIVEEQQEDYRTVVKWVRQQALEEPAFGFDGQRIAIWGFSFAGGHVLKLSADLTLALRASIALNPYCGRPFPPLQLTRLYLMRFLLGLLDFAAEFLGLRPVYIPTVGPPGSLAALSAPGAEAGTAGFDSVMKEGADFVNQMNASIFFRAPLHSRPTEPASLRLIAHPILLLAARGDRICPPARIVAAGEGIREGLVEVLELEGDHFDAFEGNPDWEAAVRGQVAFLRKHLPVDV</sequence>
<evidence type="ECO:0000259" key="2">
    <source>
        <dbReference type="Pfam" id="PF02129"/>
    </source>
</evidence>
<keyword evidence="1" id="KW-0378">Hydrolase</keyword>
<dbReference type="PANTHER" id="PTHR22946">
    <property type="entry name" value="DIENELACTONE HYDROLASE DOMAIN-CONTAINING PROTEIN-RELATED"/>
    <property type="match status" value="1"/>
</dbReference>
<dbReference type="SUPFAM" id="SSF53474">
    <property type="entry name" value="alpha/beta-Hydrolases"/>
    <property type="match status" value="1"/>
</dbReference>
<evidence type="ECO:0000313" key="3">
    <source>
        <dbReference type="EMBL" id="GAT52278.1"/>
    </source>
</evidence>
<accession>A0ABQ0LME0</accession>
<gene>
    <name evidence="3" type="ORF">MCHLO_09347</name>
</gene>
<dbReference type="PANTHER" id="PTHR22946:SF9">
    <property type="entry name" value="POLYKETIDE TRANSFERASE AF380"/>
    <property type="match status" value="1"/>
</dbReference>
<dbReference type="InterPro" id="IPR029058">
    <property type="entry name" value="AB_hydrolase_fold"/>
</dbReference>
<dbReference type="Proteomes" id="UP000815677">
    <property type="component" value="Unassembled WGS sequence"/>
</dbReference>
<evidence type="ECO:0000256" key="1">
    <source>
        <dbReference type="ARBA" id="ARBA00022801"/>
    </source>
</evidence>
<dbReference type="InterPro" id="IPR050261">
    <property type="entry name" value="FrsA_esterase"/>
</dbReference>